<evidence type="ECO:0000313" key="3">
    <source>
        <dbReference type="EMBL" id="VDN09939.1"/>
    </source>
</evidence>
<protein>
    <recommendedName>
        <fullName evidence="2">DEPDC5 C-terminal domain-containing protein</fullName>
    </recommendedName>
</protein>
<dbReference type="OrthoDB" id="39497at2759"/>
<organism evidence="3 4">
    <name type="scientific">Dibothriocephalus latus</name>
    <name type="common">Fish tapeworm</name>
    <name type="synonym">Diphyllobothrium latum</name>
    <dbReference type="NCBI Taxonomy" id="60516"/>
    <lineage>
        <taxon>Eukaryota</taxon>
        <taxon>Metazoa</taxon>
        <taxon>Spiralia</taxon>
        <taxon>Lophotrochozoa</taxon>
        <taxon>Platyhelminthes</taxon>
        <taxon>Cestoda</taxon>
        <taxon>Eucestoda</taxon>
        <taxon>Diphyllobothriidea</taxon>
        <taxon>Diphyllobothriidae</taxon>
        <taxon>Dibothriocephalus</taxon>
    </lineage>
</organism>
<dbReference type="GO" id="GO:0005096">
    <property type="term" value="F:GTPase activator activity"/>
    <property type="evidence" value="ECO:0007669"/>
    <property type="project" value="InterPro"/>
</dbReference>
<dbReference type="GO" id="GO:0005765">
    <property type="term" value="C:lysosomal membrane"/>
    <property type="evidence" value="ECO:0007669"/>
    <property type="project" value="TreeGrafter"/>
</dbReference>
<keyword evidence="4" id="KW-1185">Reference proteome</keyword>
<accession>A0A3P7NKN9</accession>
<sequence length="515" mass="57196">MEDITSVSTAVAFAQSLLDAKLICHASGNPQHRFLFGFFFYTLLVEFVPVGSLSDVHEPPHATTKAHHSTSGKSSTLQALSAFSVDFQKEWIEVLFIRPESTLYASSRSAFLPTPGLGDNSKASAQREFCPPPPPPPLPLPPPCPLSLTDVVSKAVLDGIFSTDSLKQVFGPDTNANVHVGTEGILRKRHTSIAQESSPQDHCSEWYCLLYDMNYNPTCGFSLEIQWLLLHIYRRASNMGFHFFPVPCYPFGYRGTRIVLDPLRIPIFVPCTLANFVDDAELRNQEDAASSGAVCSPFAVAAHLFPKTRSPSAMSALYEFQSLILSRFGFIPLAHFPPVEHTTATSPKQGHREMEEEAIEDDNETPRPAGVLASQPSYGNSLNLPKGISFTQRTYVHVSGGMFVMIPIYSHVRPSVPRRVSDCCGSIDVPHLHTGNSVSTYLSSARSYEAQSEVGFFWTWNHMLPRKWRGQLTGDEAFQDGMLEDFRRFCSGADDRLASLLSDYRAKQQQQRYSS</sequence>
<dbReference type="InterPro" id="IPR027244">
    <property type="entry name" value="IML1"/>
</dbReference>
<dbReference type="PANTHER" id="PTHR13179">
    <property type="entry name" value="DEP DOMAIN CONTAINING PROTEIN 5"/>
    <property type="match status" value="1"/>
</dbReference>
<evidence type="ECO:0000313" key="4">
    <source>
        <dbReference type="Proteomes" id="UP000281553"/>
    </source>
</evidence>
<proteinExistence type="predicted"/>
<dbReference type="Pfam" id="PF19418">
    <property type="entry name" value="DEPDC5_CTD"/>
    <property type="match status" value="1"/>
</dbReference>
<name>A0A3P7NKN9_DIBLA</name>
<dbReference type="Proteomes" id="UP000281553">
    <property type="component" value="Unassembled WGS sequence"/>
</dbReference>
<dbReference type="GO" id="GO:1990130">
    <property type="term" value="C:GATOR1 complex"/>
    <property type="evidence" value="ECO:0007669"/>
    <property type="project" value="TreeGrafter"/>
</dbReference>
<feature type="region of interest" description="Disordered" evidence="1">
    <location>
        <begin position="341"/>
        <end position="376"/>
    </location>
</feature>
<dbReference type="AlphaFoldDB" id="A0A3P7NKN9"/>
<dbReference type="GO" id="GO:0010508">
    <property type="term" value="P:positive regulation of autophagy"/>
    <property type="evidence" value="ECO:0007669"/>
    <property type="project" value="TreeGrafter"/>
</dbReference>
<dbReference type="EMBL" id="UYRU01048109">
    <property type="protein sequence ID" value="VDN09939.1"/>
    <property type="molecule type" value="Genomic_DNA"/>
</dbReference>
<dbReference type="PANTHER" id="PTHR13179:SF8">
    <property type="entry name" value="GATOR COMPLEX PROTEIN DEPDC5"/>
    <property type="match status" value="1"/>
</dbReference>
<dbReference type="GO" id="GO:0034198">
    <property type="term" value="P:cellular response to amino acid starvation"/>
    <property type="evidence" value="ECO:0007669"/>
    <property type="project" value="TreeGrafter"/>
</dbReference>
<gene>
    <name evidence="3" type="ORF">DILT_LOCUS5770</name>
</gene>
<evidence type="ECO:0000259" key="2">
    <source>
        <dbReference type="Pfam" id="PF19418"/>
    </source>
</evidence>
<dbReference type="GO" id="GO:1904262">
    <property type="term" value="P:negative regulation of TORC1 signaling"/>
    <property type="evidence" value="ECO:0007669"/>
    <property type="project" value="TreeGrafter"/>
</dbReference>
<evidence type="ECO:0000256" key="1">
    <source>
        <dbReference type="SAM" id="MobiDB-lite"/>
    </source>
</evidence>
<feature type="domain" description="DEPDC5 C-terminal" evidence="2">
    <location>
        <begin position="391"/>
        <end position="494"/>
    </location>
</feature>
<dbReference type="InterPro" id="IPR045838">
    <property type="entry name" value="DEPDC5_CTD"/>
</dbReference>
<reference evidence="3 4" key="1">
    <citation type="submission" date="2018-11" db="EMBL/GenBank/DDBJ databases">
        <authorList>
            <consortium name="Pathogen Informatics"/>
        </authorList>
    </citation>
    <scope>NUCLEOTIDE SEQUENCE [LARGE SCALE GENOMIC DNA]</scope>
</reference>